<dbReference type="Pfam" id="PF00241">
    <property type="entry name" value="Cofilin_ADF"/>
    <property type="match status" value="1"/>
</dbReference>
<reference evidence="6" key="2">
    <citation type="journal article" date="2017" name="Nat. Plants">
        <title>The Aegilops tauschii genome reveals multiple impacts of transposons.</title>
        <authorList>
            <person name="Zhao G."/>
            <person name="Zou C."/>
            <person name="Li K."/>
            <person name="Wang K."/>
            <person name="Li T."/>
            <person name="Gao L."/>
            <person name="Zhang X."/>
            <person name="Wang H."/>
            <person name="Yang Z."/>
            <person name="Liu X."/>
            <person name="Jiang W."/>
            <person name="Mao L."/>
            <person name="Kong X."/>
            <person name="Jiao Y."/>
            <person name="Jia J."/>
        </authorList>
    </citation>
    <scope>NUCLEOTIDE SEQUENCE [LARGE SCALE GENOMIC DNA]</scope>
    <source>
        <strain evidence="6">cv. AL8/78</strain>
    </source>
</reference>
<sequence>SSIRFLDPASHRKTKLIPPQPNLLHRPWDRSLGPPASLGSTSATPPRDQDLGEREHMALAAAAALAWPCLVSSHPQPLSAPPLLTPPPGFLGGNSNSAMEFLGFTLMGGNSPAWIDVPERSKSAFMELKRRKVHRYVIFKIDDITEEVVVEKTGAPGESYDDFTASLPVDDCRYAVYDLDFVSDDNCHKSKIFFISWSPDDSRIRAKTIYAVSRNQFRHELDGVHFEIQATDPDDMDLEVLRVRANRT</sequence>
<reference evidence="5" key="3">
    <citation type="journal article" date="2017" name="Nature">
        <title>Genome sequence of the progenitor of the wheat D genome Aegilops tauschii.</title>
        <authorList>
            <person name="Luo M.C."/>
            <person name="Gu Y.Q."/>
            <person name="Puiu D."/>
            <person name="Wang H."/>
            <person name="Twardziok S.O."/>
            <person name="Deal K.R."/>
            <person name="Huo N."/>
            <person name="Zhu T."/>
            <person name="Wang L."/>
            <person name="Wang Y."/>
            <person name="McGuire P.E."/>
            <person name="Liu S."/>
            <person name="Long H."/>
            <person name="Ramasamy R.K."/>
            <person name="Rodriguez J.C."/>
            <person name="Van S.L."/>
            <person name="Yuan L."/>
            <person name="Wang Z."/>
            <person name="Xia Z."/>
            <person name="Xiao L."/>
            <person name="Anderson O.D."/>
            <person name="Ouyang S."/>
            <person name="Liang Y."/>
            <person name="Zimin A.V."/>
            <person name="Pertea G."/>
            <person name="Qi P."/>
            <person name="Bennetzen J.L."/>
            <person name="Dai X."/>
            <person name="Dawson M.W."/>
            <person name="Muller H.G."/>
            <person name="Kugler K."/>
            <person name="Rivarola-Duarte L."/>
            <person name="Spannagl M."/>
            <person name="Mayer K.F.X."/>
            <person name="Lu F.H."/>
            <person name="Bevan M.W."/>
            <person name="Leroy P."/>
            <person name="Li P."/>
            <person name="You F.M."/>
            <person name="Sun Q."/>
            <person name="Liu Z."/>
            <person name="Lyons E."/>
            <person name="Wicker T."/>
            <person name="Salzberg S.L."/>
            <person name="Devos K.M."/>
            <person name="Dvorak J."/>
        </authorList>
    </citation>
    <scope>NUCLEOTIDE SEQUENCE [LARGE SCALE GENOMIC DNA]</scope>
    <source>
        <strain evidence="5">cv. AL8/78</strain>
    </source>
</reference>
<keyword evidence="6" id="KW-1185">Reference proteome</keyword>
<organism evidence="5 6">
    <name type="scientific">Aegilops tauschii subsp. strangulata</name>
    <name type="common">Goatgrass</name>
    <dbReference type="NCBI Taxonomy" id="200361"/>
    <lineage>
        <taxon>Eukaryota</taxon>
        <taxon>Viridiplantae</taxon>
        <taxon>Streptophyta</taxon>
        <taxon>Embryophyta</taxon>
        <taxon>Tracheophyta</taxon>
        <taxon>Spermatophyta</taxon>
        <taxon>Magnoliopsida</taxon>
        <taxon>Liliopsida</taxon>
        <taxon>Poales</taxon>
        <taxon>Poaceae</taxon>
        <taxon>BOP clade</taxon>
        <taxon>Pooideae</taxon>
        <taxon>Triticodae</taxon>
        <taxon>Triticeae</taxon>
        <taxon>Triticinae</taxon>
        <taxon>Aegilops</taxon>
    </lineage>
</organism>
<dbReference type="GO" id="GO:0003779">
    <property type="term" value="F:actin binding"/>
    <property type="evidence" value="ECO:0007669"/>
    <property type="project" value="UniProtKB-KW"/>
</dbReference>
<evidence type="ECO:0000256" key="1">
    <source>
        <dbReference type="ARBA" id="ARBA00006844"/>
    </source>
</evidence>
<dbReference type="CDD" id="cd11286">
    <property type="entry name" value="ADF_cofilin_like"/>
    <property type="match status" value="1"/>
</dbReference>
<dbReference type="Proteomes" id="UP000015105">
    <property type="component" value="Chromosome 1D"/>
</dbReference>
<dbReference type="GO" id="GO:0030042">
    <property type="term" value="P:actin filament depolymerization"/>
    <property type="evidence" value="ECO:0007669"/>
    <property type="project" value="InterPro"/>
</dbReference>
<dbReference type="GO" id="GO:0015629">
    <property type="term" value="C:actin cytoskeleton"/>
    <property type="evidence" value="ECO:0007669"/>
    <property type="project" value="InterPro"/>
</dbReference>
<dbReference type="AlphaFoldDB" id="A0A452YN79"/>
<dbReference type="Gramene" id="AET1Gv20476700.1">
    <property type="protein sequence ID" value="AET1Gv20476700.1"/>
    <property type="gene ID" value="AET1Gv20476700"/>
</dbReference>
<evidence type="ECO:0000256" key="2">
    <source>
        <dbReference type="ARBA" id="ARBA00023203"/>
    </source>
</evidence>
<protein>
    <recommendedName>
        <fullName evidence="4">ADF-H domain-containing protein</fullName>
    </recommendedName>
</protein>
<evidence type="ECO:0000313" key="6">
    <source>
        <dbReference type="Proteomes" id="UP000015105"/>
    </source>
</evidence>
<feature type="region of interest" description="Disordered" evidence="3">
    <location>
        <begin position="1"/>
        <end position="50"/>
    </location>
</feature>
<dbReference type="PANTHER" id="PTHR11913">
    <property type="entry name" value="COFILIN-RELATED"/>
    <property type="match status" value="1"/>
</dbReference>
<dbReference type="PROSITE" id="PS51263">
    <property type="entry name" value="ADF_H"/>
    <property type="match status" value="1"/>
</dbReference>
<evidence type="ECO:0000313" key="5">
    <source>
        <dbReference type="EnsemblPlants" id="AET1Gv20476700.1"/>
    </source>
</evidence>
<comment type="similarity">
    <text evidence="1">Belongs to the actin-binding proteins ADF family.</text>
</comment>
<keyword evidence="2" id="KW-0009">Actin-binding</keyword>
<reference evidence="6" key="1">
    <citation type="journal article" date="2014" name="Science">
        <title>Ancient hybridizations among the ancestral genomes of bread wheat.</title>
        <authorList>
            <consortium name="International Wheat Genome Sequencing Consortium,"/>
            <person name="Marcussen T."/>
            <person name="Sandve S.R."/>
            <person name="Heier L."/>
            <person name="Spannagl M."/>
            <person name="Pfeifer M."/>
            <person name="Jakobsen K.S."/>
            <person name="Wulff B.B."/>
            <person name="Steuernagel B."/>
            <person name="Mayer K.F."/>
            <person name="Olsen O.A."/>
        </authorList>
    </citation>
    <scope>NUCLEOTIDE SEQUENCE [LARGE SCALE GENOMIC DNA]</scope>
    <source>
        <strain evidence="6">cv. AL8/78</strain>
    </source>
</reference>
<feature type="domain" description="ADF-H" evidence="4">
    <location>
        <begin position="112"/>
        <end position="246"/>
    </location>
</feature>
<dbReference type="Gene3D" id="3.40.20.10">
    <property type="entry name" value="Severin"/>
    <property type="match status" value="1"/>
</dbReference>
<reference evidence="5" key="5">
    <citation type="journal article" date="2021" name="G3 (Bethesda)">
        <title>Aegilops tauschii genome assembly Aet v5.0 features greater sequence contiguity and improved annotation.</title>
        <authorList>
            <person name="Wang L."/>
            <person name="Zhu T."/>
            <person name="Rodriguez J.C."/>
            <person name="Deal K.R."/>
            <person name="Dubcovsky J."/>
            <person name="McGuire P.E."/>
            <person name="Lux T."/>
            <person name="Spannagl M."/>
            <person name="Mayer K.F.X."/>
            <person name="Baldrich P."/>
            <person name="Meyers B.C."/>
            <person name="Huo N."/>
            <person name="Gu Y.Q."/>
            <person name="Zhou H."/>
            <person name="Devos K.M."/>
            <person name="Bennetzen J.L."/>
            <person name="Unver T."/>
            <person name="Budak H."/>
            <person name="Gulick P.J."/>
            <person name="Galiba G."/>
            <person name="Kalapos B."/>
            <person name="Nelson D.R."/>
            <person name="Li P."/>
            <person name="You F.M."/>
            <person name="Luo M.C."/>
            <person name="Dvorak J."/>
        </authorList>
    </citation>
    <scope>NUCLEOTIDE SEQUENCE [LARGE SCALE GENOMIC DNA]</scope>
    <source>
        <strain evidence="5">cv. AL8/78</strain>
    </source>
</reference>
<dbReference type="STRING" id="200361.A0A452YN79"/>
<reference evidence="5" key="4">
    <citation type="submission" date="2019-03" db="UniProtKB">
        <authorList>
            <consortium name="EnsemblPlants"/>
        </authorList>
    </citation>
    <scope>IDENTIFICATION</scope>
</reference>
<proteinExistence type="inferred from homology"/>
<dbReference type="SUPFAM" id="SSF55753">
    <property type="entry name" value="Actin depolymerizing proteins"/>
    <property type="match status" value="1"/>
</dbReference>
<dbReference type="InterPro" id="IPR002108">
    <property type="entry name" value="ADF-H"/>
</dbReference>
<dbReference type="InterPro" id="IPR017904">
    <property type="entry name" value="ADF/Cofilin"/>
</dbReference>
<name>A0A452YN79_AEGTS</name>
<evidence type="ECO:0000256" key="3">
    <source>
        <dbReference type="SAM" id="MobiDB-lite"/>
    </source>
</evidence>
<dbReference type="InterPro" id="IPR029006">
    <property type="entry name" value="ADF-H/Gelsolin-like_dom_sf"/>
</dbReference>
<accession>A0A452YN79</accession>
<dbReference type="SMART" id="SM00102">
    <property type="entry name" value="ADF"/>
    <property type="match status" value="1"/>
</dbReference>
<evidence type="ECO:0000259" key="4">
    <source>
        <dbReference type="PROSITE" id="PS51263"/>
    </source>
</evidence>
<dbReference type="EnsemblPlants" id="AET1Gv20476700.1">
    <property type="protein sequence ID" value="AET1Gv20476700.1"/>
    <property type="gene ID" value="AET1Gv20476700"/>
</dbReference>